<keyword evidence="2" id="KW-1185">Reference proteome</keyword>
<dbReference type="OrthoDB" id="3357985at2759"/>
<name>A0A9P5MN03_9AGAM</name>
<gene>
    <name evidence="1" type="ORF">DFH94DRAFT_187013</name>
</gene>
<reference evidence="1" key="1">
    <citation type="submission" date="2019-10" db="EMBL/GenBank/DDBJ databases">
        <authorList>
            <consortium name="DOE Joint Genome Institute"/>
            <person name="Kuo A."/>
            <person name="Miyauchi S."/>
            <person name="Kiss E."/>
            <person name="Drula E."/>
            <person name="Kohler A."/>
            <person name="Sanchez-Garcia M."/>
            <person name="Andreopoulos B."/>
            <person name="Barry K.W."/>
            <person name="Bonito G."/>
            <person name="Buee M."/>
            <person name="Carver A."/>
            <person name="Chen C."/>
            <person name="Cichocki N."/>
            <person name="Clum A."/>
            <person name="Culley D."/>
            <person name="Crous P.W."/>
            <person name="Fauchery L."/>
            <person name="Girlanda M."/>
            <person name="Hayes R."/>
            <person name="Keri Z."/>
            <person name="LaButti K."/>
            <person name="Lipzen A."/>
            <person name="Lombard V."/>
            <person name="Magnuson J."/>
            <person name="Maillard F."/>
            <person name="Morin E."/>
            <person name="Murat C."/>
            <person name="Nolan M."/>
            <person name="Ohm R."/>
            <person name="Pangilinan J."/>
            <person name="Pereira M."/>
            <person name="Perotto S."/>
            <person name="Peter M."/>
            <person name="Riley R."/>
            <person name="Sitrit Y."/>
            <person name="Stielow B."/>
            <person name="Szollosi G."/>
            <person name="Zifcakova L."/>
            <person name="Stursova M."/>
            <person name="Spatafora J.W."/>
            <person name="Tedersoo L."/>
            <person name="Vaario L.-M."/>
            <person name="Yamada A."/>
            <person name="Yan M."/>
            <person name="Wang P."/>
            <person name="Xu J."/>
            <person name="Bruns T."/>
            <person name="Baldrian P."/>
            <person name="Vilgalys R."/>
            <person name="Henrissat B."/>
            <person name="Grigoriev I.V."/>
            <person name="Hibbett D."/>
            <person name="Nagy L.G."/>
            <person name="Martin F.M."/>
        </authorList>
    </citation>
    <scope>NUCLEOTIDE SEQUENCE</scope>
    <source>
        <strain evidence="1">Prilba</strain>
    </source>
</reference>
<evidence type="ECO:0000313" key="2">
    <source>
        <dbReference type="Proteomes" id="UP000759537"/>
    </source>
</evidence>
<dbReference type="EMBL" id="WHVB01000020">
    <property type="protein sequence ID" value="KAF8472383.1"/>
    <property type="molecule type" value="Genomic_DNA"/>
</dbReference>
<evidence type="ECO:0000313" key="1">
    <source>
        <dbReference type="EMBL" id="KAF8472383.1"/>
    </source>
</evidence>
<reference evidence="1" key="2">
    <citation type="journal article" date="2020" name="Nat. Commun.">
        <title>Large-scale genome sequencing of mycorrhizal fungi provides insights into the early evolution of symbiotic traits.</title>
        <authorList>
            <person name="Miyauchi S."/>
            <person name="Kiss E."/>
            <person name="Kuo A."/>
            <person name="Drula E."/>
            <person name="Kohler A."/>
            <person name="Sanchez-Garcia M."/>
            <person name="Morin E."/>
            <person name="Andreopoulos B."/>
            <person name="Barry K.W."/>
            <person name="Bonito G."/>
            <person name="Buee M."/>
            <person name="Carver A."/>
            <person name="Chen C."/>
            <person name="Cichocki N."/>
            <person name="Clum A."/>
            <person name="Culley D."/>
            <person name="Crous P.W."/>
            <person name="Fauchery L."/>
            <person name="Girlanda M."/>
            <person name="Hayes R.D."/>
            <person name="Keri Z."/>
            <person name="LaButti K."/>
            <person name="Lipzen A."/>
            <person name="Lombard V."/>
            <person name="Magnuson J."/>
            <person name="Maillard F."/>
            <person name="Murat C."/>
            <person name="Nolan M."/>
            <person name="Ohm R.A."/>
            <person name="Pangilinan J."/>
            <person name="Pereira M.F."/>
            <person name="Perotto S."/>
            <person name="Peter M."/>
            <person name="Pfister S."/>
            <person name="Riley R."/>
            <person name="Sitrit Y."/>
            <person name="Stielow J.B."/>
            <person name="Szollosi G."/>
            <person name="Zifcakova L."/>
            <person name="Stursova M."/>
            <person name="Spatafora J.W."/>
            <person name="Tedersoo L."/>
            <person name="Vaario L.M."/>
            <person name="Yamada A."/>
            <person name="Yan M."/>
            <person name="Wang P."/>
            <person name="Xu J."/>
            <person name="Bruns T."/>
            <person name="Baldrian P."/>
            <person name="Vilgalys R."/>
            <person name="Dunand C."/>
            <person name="Henrissat B."/>
            <person name="Grigoriev I.V."/>
            <person name="Hibbett D."/>
            <person name="Nagy L.G."/>
            <person name="Martin F.M."/>
        </authorList>
    </citation>
    <scope>NUCLEOTIDE SEQUENCE</scope>
    <source>
        <strain evidence="1">Prilba</strain>
    </source>
</reference>
<organism evidence="1 2">
    <name type="scientific">Russula ochroleuca</name>
    <dbReference type="NCBI Taxonomy" id="152965"/>
    <lineage>
        <taxon>Eukaryota</taxon>
        <taxon>Fungi</taxon>
        <taxon>Dikarya</taxon>
        <taxon>Basidiomycota</taxon>
        <taxon>Agaricomycotina</taxon>
        <taxon>Agaricomycetes</taxon>
        <taxon>Russulales</taxon>
        <taxon>Russulaceae</taxon>
        <taxon>Russula</taxon>
    </lineage>
</organism>
<dbReference type="Proteomes" id="UP000759537">
    <property type="component" value="Unassembled WGS sequence"/>
</dbReference>
<proteinExistence type="predicted"/>
<comment type="caution">
    <text evidence="1">The sequence shown here is derived from an EMBL/GenBank/DDBJ whole genome shotgun (WGS) entry which is preliminary data.</text>
</comment>
<sequence>MTLLSISESIMNLWKDFPWPICLNAQNCSCLGTLPRRYGSSYEVLHLLAACQKYNMASVYSFIRAEVKRGIPSAARSRGLHCIRDCSSKGLISETENAARRTLYHPMTFEVLKEGLAVIVAHTLDQLNSVLKICQGLLTTPVYRGPSRRIVTIAIY</sequence>
<dbReference type="AlphaFoldDB" id="A0A9P5MN03"/>
<accession>A0A9P5MN03</accession>
<protein>
    <submittedName>
        <fullName evidence="1">Uncharacterized protein</fullName>
    </submittedName>
</protein>